<dbReference type="InterPro" id="IPR001867">
    <property type="entry name" value="OmpR/PhoB-type_DNA-bd"/>
</dbReference>
<dbReference type="KEGG" id="izh:FEM41_05255"/>
<dbReference type="InterPro" id="IPR036388">
    <property type="entry name" value="WH-like_DNA-bd_sf"/>
</dbReference>
<sequence>MKYIIANRVVYDSDAALLICNDVQYHESKKLTNTANRILVLLIESRGEVIERQYLLENVWESYGHVGSNGSLNQYISILRKSLASLTDLDDIIIAVPKVGFLFSPDIDVLPWKETVEVSKKRRVPLWFLDALLCALIVMVLFLNIDALFKNNLWQPYTKTVKLYQIKKCQVKSYIGIPARAMNKITEAINRISPYLKERCTHHPALVIVQAQRNVLYGGGGRLFLSFCPLSNGNVSWCESSYYYNWAL</sequence>
<organism evidence="5 6">
    <name type="scientific">Jejubacter calystegiae</name>
    <dbReference type="NCBI Taxonomy" id="2579935"/>
    <lineage>
        <taxon>Bacteria</taxon>
        <taxon>Pseudomonadati</taxon>
        <taxon>Pseudomonadota</taxon>
        <taxon>Gammaproteobacteria</taxon>
        <taxon>Enterobacterales</taxon>
        <taxon>Enterobacteriaceae</taxon>
        <taxon>Jejubacter</taxon>
    </lineage>
</organism>
<keyword evidence="3" id="KW-0472">Membrane</keyword>
<evidence type="ECO:0000313" key="5">
    <source>
        <dbReference type="EMBL" id="QCT19103.1"/>
    </source>
</evidence>
<keyword evidence="3" id="KW-0812">Transmembrane</keyword>
<dbReference type="Gene3D" id="1.10.10.10">
    <property type="entry name" value="Winged helix-like DNA-binding domain superfamily/Winged helix DNA-binding domain"/>
    <property type="match status" value="1"/>
</dbReference>
<gene>
    <name evidence="5" type="ORF">FEM41_05255</name>
</gene>
<dbReference type="AlphaFoldDB" id="A0A4P8YGP8"/>
<keyword evidence="1 2" id="KW-0238">DNA-binding</keyword>
<dbReference type="InterPro" id="IPR016032">
    <property type="entry name" value="Sig_transdc_resp-reg_C-effctor"/>
</dbReference>
<dbReference type="EMBL" id="CP040428">
    <property type="protein sequence ID" value="QCT19103.1"/>
    <property type="molecule type" value="Genomic_DNA"/>
</dbReference>
<dbReference type="CDD" id="cd00383">
    <property type="entry name" value="trans_reg_C"/>
    <property type="match status" value="1"/>
</dbReference>
<protein>
    <submittedName>
        <fullName evidence="5">Transcriptional regulator</fullName>
    </submittedName>
</protein>
<dbReference type="OrthoDB" id="5801519at2"/>
<dbReference type="SUPFAM" id="SSF46894">
    <property type="entry name" value="C-terminal effector domain of the bipartite response regulators"/>
    <property type="match status" value="1"/>
</dbReference>
<name>A0A4P8YGP8_9ENTR</name>
<evidence type="ECO:0000259" key="4">
    <source>
        <dbReference type="PROSITE" id="PS51755"/>
    </source>
</evidence>
<feature type="domain" description="OmpR/PhoB-type" evidence="4">
    <location>
        <begin position="1"/>
        <end position="105"/>
    </location>
</feature>
<reference evidence="5 6" key="1">
    <citation type="submission" date="2019-05" db="EMBL/GenBank/DDBJ databases">
        <title>Complete genome sequence of Izhakiella calystegiae KSNA2, an endophyte isolated from beach morning glory (Calystegia soldanella).</title>
        <authorList>
            <person name="Jiang L."/>
            <person name="Jeong J.C."/>
            <person name="Kim C.Y."/>
            <person name="Kim D.H."/>
            <person name="Kim S.W."/>
            <person name="Lee j."/>
        </authorList>
    </citation>
    <scope>NUCLEOTIDE SEQUENCE [LARGE SCALE GENOMIC DNA]</scope>
    <source>
        <strain evidence="5 6">KSNA2</strain>
    </source>
</reference>
<evidence type="ECO:0000256" key="3">
    <source>
        <dbReference type="SAM" id="Phobius"/>
    </source>
</evidence>
<dbReference type="GO" id="GO:0000160">
    <property type="term" value="P:phosphorelay signal transduction system"/>
    <property type="evidence" value="ECO:0007669"/>
    <property type="project" value="InterPro"/>
</dbReference>
<accession>A0A4P8YGP8</accession>
<feature type="DNA-binding region" description="OmpR/PhoB-type" evidence="2">
    <location>
        <begin position="1"/>
        <end position="105"/>
    </location>
</feature>
<dbReference type="Pfam" id="PF00486">
    <property type="entry name" value="Trans_reg_C"/>
    <property type="match status" value="1"/>
</dbReference>
<dbReference type="GO" id="GO:0006355">
    <property type="term" value="P:regulation of DNA-templated transcription"/>
    <property type="evidence" value="ECO:0007669"/>
    <property type="project" value="InterPro"/>
</dbReference>
<dbReference type="PROSITE" id="PS51755">
    <property type="entry name" value="OMPR_PHOB"/>
    <property type="match status" value="1"/>
</dbReference>
<proteinExistence type="predicted"/>
<keyword evidence="3" id="KW-1133">Transmembrane helix</keyword>
<evidence type="ECO:0000256" key="2">
    <source>
        <dbReference type="PROSITE-ProRule" id="PRU01091"/>
    </source>
</evidence>
<dbReference type="GO" id="GO:0003677">
    <property type="term" value="F:DNA binding"/>
    <property type="evidence" value="ECO:0007669"/>
    <property type="project" value="UniProtKB-UniRule"/>
</dbReference>
<keyword evidence="6" id="KW-1185">Reference proteome</keyword>
<dbReference type="Proteomes" id="UP000302163">
    <property type="component" value="Chromosome"/>
</dbReference>
<dbReference type="RefSeq" id="WP_138094992.1">
    <property type="nucleotide sequence ID" value="NZ_CP040428.1"/>
</dbReference>
<evidence type="ECO:0000313" key="6">
    <source>
        <dbReference type="Proteomes" id="UP000302163"/>
    </source>
</evidence>
<feature type="transmembrane region" description="Helical" evidence="3">
    <location>
        <begin position="126"/>
        <end position="145"/>
    </location>
</feature>
<evidence type="ECO:0000256" key="1">
    <source>
        <dbReference type="ARBA" id="ARBA00023125"/>
    </source>
</evidence>
<dbReference type="SMART" id="SM00862">
    <property type="entry name" value="Trans_reg_C"/>
    <property type="match status" value="1"/>
</dbReference>